<sequence length="109" mass="13041">MFLSLILFTAFDYSDQRDDFSSRVVSDYQTDYEYSDFEESSYYEYSDENEESSYDEIMAESHHNFTNKNDSDDDGESNTNDINETVYYYNEYFLDDLERNDNNANSDKL</sequence>
<feature type="compositionally biased region" description="Acidic residues" evidence="1">
    <location>
        <begin position="40"/>
        <end position="58"/>
    </location>
</feature>
<dbReference type="KEGG" id="tva:4765971"/>
<proteinExistence type="predicted"/>
<protein>
    <submittedName>
        <fullName evidence="2">Uncharacterized protein</fullName>
    </submittedName>
</protein>
<reference evidence="2" key="1">
    <citation type="submission" date="2006-10" db="EMBL/GenBank/DDBJ databases">
        <authorList>
            <person name="Amadeo P."/>
            <person name="Zhao Q."/>
            <person name="Wortman J."/>
            <person name="Fraser-Liggett C."/>
            <person name="Carlton J."/>
        </authorList>
    </citation>
    <scope>NUCLEOTIDE SEQUENCE</scope>
    <source>
        <strain evidence="2">G3</strain>
    </source>
</reference>
<dbReference type="AlphaFoldDB" id="A2EH27"/>
<evidence type="ECO:0000256" key="1">
    <source>
        <dbReference type="SAM" id="MobiDB-lite"/>
    </source>
</evidence>
<accession>A2EH27</accession>
<gene>
    <name evidence="2" type="ORF">TVAG_463550</name>
</gene>
<dbReference type="InParanoid" id="A2EH27"/>
<evidence type="ECO:0000313" key="3">
    <source>
        <dbReference type="Proteomes" id="UP000001542"/>
    </source>
</evidence>
<keyword evidence="3" id="KW-1185">Reference proteome</keyword>
<dbReference type="EMBL" id="DS113386">
    <property type="protein sequence ID" value="EAY08075.1"/>
    <property type="molecule type" value="Genomic_DNA"/>
</dbReference>
<name>A2EH27_TRIV3</name>
<organism evidence="2 3">
    <name type="scientific">Trichomonas vaginalis (strain ATCC PRA-98 / G3)</name>
    <dbReference type="NCBI Taxonomy" id="412133"/>
    <lineage>
        <taxon>Eukaryota</taxon>
        <taxon>Metamonada</taxon>
        <taxon>Parabasalia</taxon>
        <taxon>Trichomonadida</taxon>
        <taxon>Trichomonadidae</taxon>
        <taxon>Trichomonas</taxon>
    </lineage>
</organism>
<dbReference type="RefSeq" id="XP_001320298.1">
    <property type="nucleotide sequence ID" value="XM_001320263.1"/>
</dbReference>
<dbReference type="Proteomes" id="UP000001542">
    <property type="component" value="Unassembled WGS sequence"/>
</dbReference>
<evidence type="ECO:0000313" key="2">
    <source>
        <dbReference type="EMBL" id="EAY08075.1"/>
    </source>
</evidence>
<feature type="region of interest" description="Disordered" evidence="1">
    <location>
        <begin position="40"/>
        <end position="82"/>
    </location>
</feature>
<dbReference type="VEuPathDB" id="TrichDB:TVAGG3_0077720"/>
<dbReference type="VEuPathDB" id="TrichDB:TVAG_463550"/>
<reference evidence="2" key="2">
    <citation type="journal article" date="2007" name="Science">
        <title>Draft genome sequence of the sexually transmitted pathogen Trichomonas vaginalis.</title>
        <authorList>
            <person name="Carlton J.M."/>
            <person name="Hirt R.P."/>
            <person name="Silva J.C."/>
            <person name="Delcher A.L."/>
            <person name="Schatz M."/>
            <person name="Zhao Q."/>
            <person name="Wortman J.R."/>
            <person name="Bidwell S.L."/>
            <person name="Alsmark U.C.M."/>
            <person name="Besteiro S."/>
            <person name="Sicheritz-Ponten T."/>
            <person name="Noel C.J."/>
            <person name="Dacks J.B."/>
            <person name="Foster P.G."/>
            <person name="Simillion C."/>
            <person name="Van de Peer Y."/>
            <person name="Miranda-Saavedra D."/>
            <person name="Barton G.J."/>
            <person name="Westrop G.D."/>
            <person name="Mueller S."/>
            <person name="Dessi D."/>
            <person name="Fiori P.L."/>
            <person name="Ren Q."/>
            <person name="Paulsen I."/>
            <person name="Zhang H."/>
            <person name="Bastida-Corcuera F.D."/>
            <person name="Simoes-Barbosa A."/>
            <person name="Brown M.T."/>
            <person name="Hayes R.D."/>
            <person name="Mukherjee M."/>
            <person name="Okumura C.Y."/>
            <person name="Schneider R."/>
            <person name="Smith A.J."/>
            <person name="Vanacova S."/>
            <person name="Villalvazo M."/>
            <person name="Haas B.J."/>
            <person name="Pertea M."/>
            <person name="Feldblyum T.V."/>
            <person name="Utterback T.R."/>
            <person name="Shu C.L."/>
            <person name="Osoegawa K."/>
            <person name="de Jong P.J."/>
            <person name="Hrdy I."/>
            <person name="Horvathova L."/>
            <person name="Zubacova Z."/>
            <person name="Dolezal P."/>
            <person name="Malik S.B."/>
            <person name="Logsdon J.M. Jr."/>
            <person name="Henze K."/>
            <person name="Gupta A."/>
            <person name="Wang C.C."/>
            <person name="Dunne R.L."/>
            <person name="Upcroft J.A."/>
            <person name="Upcroft P."/>
            <person name="White O."/>
            <person name="Salzberg S.L."/>
            <person name="Tang P."/>
            <person name="Chiu C.-H."/>
            <person name="Lee Y.-S."/>
            <person name="Embley T.M."/>
            <person name="Coombs G.H."/>
            <person name="Mottram J.C."/>
            <person name="Tachezy J."/>
            <person name="Fraser-Liggett C.M."/>
            <person name="Johnson P.J."/>
        </authorList>
    </citation>
    <scope>NUCLEOTIDE SEQUENCE [LARGE SCALE GENOMIC DNA]</scope>
    <source>
        <strain evidence="2">G3</strain>
    </source>
</reference>